<dbReference type="InterPro" id="IPR001494">
    <property type="entry name" value="Importin-beta_N"/>
</dbReference>
<dbReference type="AlphaFoldDB" id="F2TW87"/>
<evidence type="ECO:0000256" key="2">
    <source>
        <dbReference type="ARBA" id="ARBA00007991"/>
    </source>
</evidence>
<feature type="domain" description="Importin N-terminal" evidence="5">
    <location>
        <begin position="27"/>
        <end position="93"/>
    </location>
</feature>
<dbReference type="Proteomes" id="UP000007799">
    <property type="component" value="Unassembled WGS sequence"/>
</dbReference>
<dbReference type="InParanoid" id="F2TW87"/>
<dbReference type="RefSeq" id="XP_004998903.1">
    <property type="nucleotide sequence ID" value="XM_004998846.1"/>
</dbReference>
<dbReference type="InterPro" id="IPR011989">
    <property type="entry name" value="ARM-like"/>
</dbReference>
<dbReference type="KEGG" id="sre:PTSG_11579"/>
<evidence type="ECO:0000256" key="4">
    <source>
        <dbReference type="ARBA" id="ARBA00023242"/>
    </source>
</evidence>
<dbReference type="SUPFAM" id="SSF48371">
    <property type="entry name" value="ARM repeat"/>
    <property type="match status" value="1"/>
</dbReference>
<dbReference type="GO" id="GO:0006606">
    <property type="term" value="P:protein import into nucleus"/>
    <property type="evidence" value="ECO:0007669"/>
    <property type="project" value="TreeGrafter"/>
</dbReference>
<dbReference type="PANTHER" id="PTHR12363:SF33">
    <property type="entry name" value="IMPORTIN-13"/>
    <property type="match status" value="1"/>
</dbReference>
<dbReference type="FunCoup" id="F2TW87">
    <property type="interactions" value="633"/>
</dbReference>
<dbReference type="GO" id="GO:0031267">
    <property type="term" value="F:small GTPase binding"/>
    <property type="evidence" value="ECO:0007669"/>
    <property type="project" value="InterPro"/>
</dbReference>
<dbReference type="InterPro" id="IPR016024">
    <property type="entry name" value="ARM-type_fold"/>
</dbReference>
<gene>
    <name evidence="6" type="ORF">PTSG_11579</name>
</gene>
<dbReference type="PANTHER" id="PTHR12363">
    <property type="entry name" value="TRANSPORTIN 3 AND IMPORTIN 13"/>
    <property type="match status" value="1"/>
</dbReference>
<comment type="subcellular location">
    <subcellularLocation>
        <location evidence="1">Nucleus</location>
    </subcellularLocation>
</comment>
<dbReference type="EMBL" id="GL832955">
    <property type="protein sequence ID" value="EGD72333.1"/>
    <property type="molecule type" value="Genomic_DNA"/>
</dbReference>
<keyword evidence="7" id="KW-1185">Reference proteome</keyword>
<dbReference type="OrthoDB" id="2016913at2759"/>
<keyword evidence="4" id="KW-0539">Nucleus</keyword>
<reference evidence="6" key="1">
    <citation type="submission" date="2009-08" db="EMBL/GenBank/DDBJ databases">
        <title>Annotation of Salpingoeca rosetta.</title>
        <authorList>
            <consortium name="The Broad Institute Genome Sequencing Platform"/>
            <person name="Russ C."/>
            <person name="Cuomo C."/>
            <person name="Burger G."/>
            <person name="Gray M.W."/>
            <person name="Holland P.W.H."/>
            <person name="King N."/>
            <person name="Lang F.B.F."/>
            <person name="Roger A.J."/>
            <person name="Ruiz-Trillo I."/>
            <person name="Young S.K."/>
            <person name="Zeng Q."/>
            <person name="Gargeya S."/>
            <person name="Alvarado L."/>
            <person name="Berlin A."/>
            <person name="Chapman S.B."/>
            <person name="Chen Z."/>
            <person name="Freedman E."/>
            <person name="Gellesch M."/>
            <person name="Goldberg J."/>
            <person name="Griggs A."/>
            <person name="Gujja S."/>
            <person name="Heilman E."/>
            <person name="Heiman D."/>
            <person name="Howarth C."/>
            <person name="Mehta T."/>
            <person name="Neiman D."/>
            <person name="Pearson M."/>
            <person name="Roberts A."/>
            <person name="Saif S."/>
            <person name="Shea T."/>
            <person name="Shenoy N."/>
            <person name="Sisk P."/>
            <person name="Stolte C."/>
            <person name="Sykes S."/>
            <person name="White J."/>
            <person name="Yandava C."/>
            <person name="Haas B."/>
            <person name="Nusbaum C."/>
            <person name="Birren B."/>
        </authorList>
    </citation>
    <scope>NUCLEOTIDE SEQUENCE [LARGE SCALE GENOMIC DNA]</scope>
    <source>
        <strain evidence="6">ATCC 50818</strain>
    </source>
</reference>
<dbReference type="GO" id="GO:0005634">
    <property type="term" value="C:nucleus"/>
    <property type="evidence" value="ECO:0007669"/>
    <property type="project" value="UniProtKB-SubCell"/>
</dbReference>
<dbReference type="Gene3D" id="1.25.10.10">
    <property type="entry name" value="Leucine-rich Repeat Variant"/>
    <property type="match status" value="1"/>
</dbReference>
<evidence type="ECO:0000313" key="6">
    <source>
        <dbReference type="EMBL" id="EGD72333.1"/>
    </source>
</evidence>
<dbReference type="GeneID" id="16067639"/>
<dbReference type="eggNOG" id="KOG2022">
    <property type="taxonomic scope" value="Eukaryota"/>
</dbReference>
<proteinExistence type="inferred from homology"/>
<dbReference type="OMA" id="YLSACCR"/>
<name>F2TW87_SALR5</name>
<evidence type="ECO:0000256" key="1">
    <source>
        <dbReference type="ARBA" id="ARBA00004123"/>
    </source>
</evidence>
<evidence type="ECO:0000313" key="7">
    <source>
        <dbReference type="Proteomes" id="UP000007799"/>
    </source>
</evidence>
<dbReference type="GO" id="GO:0005737">
    <property type="term" value="C:cytoplasm"/>
    <property type="evidence" value="ECO:0007669"/>
    <property type="project" value="TreeGrafter"/>
</dbReference>
<keyword evidence="3" id="KW-0813">Transport</keyword>
<sequence>MEAEVQAVEQAVYQLYHNPDPAMKASAEEWLRTTAATEASWEATWALLQEDRAFETRYYAAILLATKIQRTWKSLDESSKRALAEQLIDLAANLFSASRSLFIRCCNTLCSLILKAVPEHLPQFETTIYERFMELEKTIGPSQGTLAYLILFKILGEEYTTRFLSTARRRYVDVEMQRAKQQVMEVCWTALNQYDNEEVAAAGLECATSWTFCFPNWDLSLKIAQKAFEYLQYPQLTAAAVELILEVTHLDPAYKSPSIVLEIATLVSNSQSAFAQALENGEEDVVRALTRLATVFGQRHMFRIANDRAVLQAYVEYMLAITSIPGQVPRDETTSHETFTFWNDFIDYIVDTEPQQHQALVQQYEATLLRFMEAVIIKASHPPATEPPLAQDEVTDLRAYRADMGDVISYLCTMLKNDCLLYQHQLLEAAIADESLERAESTVFFFGCAAEMMEGHVQAPNSFINTLASFQPGYYELDKTCMLALGNCADWLACNASRLPDVFEIIRNRMGEAQLLPLAASSIKAIARGCDVHLADYLDQVLGVALPVIDGDAPAEAKRALAESVCFALRKAPVETVAVVTPQIYEPSFLVMDQCLAAGTEQARVLLGEHLLIINRIVRGLSPENLGELPHPALPLMEGAMQRFTKAVAVFQADVETAQRVCTCISSAVLTLDHAFDVLLPSVVPFLLREYETTRIPSYVSALTDVILLFHDHHDQQQLFQEAVHQCFTVAAACMQNYSQADPESISVFFRLVFKVGRSCPNSMFYSSTTVSELIDCLILALTVNELIVVREAGNALRVMFEKTGHNAILEEVMPTSLARIVSTCVQLLASGCPKMNQTVFIDVLADVNVHFVEAFGQLMLQSLAEESVPIDAMQAELMVQQLQRSRVRKTRFKQTMLTFVKMCAEARSEVIVLD</sequence>
<evidence type="ECO:0000259" key="5">
    <source>
        <dbReference type="PROSITE" id="PS50166"/>
    </source>
</evidence>
<organism evidence="7">
    <name type="scientific">Salpingoeca rosetta (strain ATCC 50818 / BSB-021)</name>
    <dbReference type="NCBI Taxonomy" id="946362"/>
    <lineage>
        <taxon>Eukaryota</taxon>
        <taxon>Choanoflagellata</taxon>
        <taxon>Craspedida</taxon>
        <taxon>Salpingoecidae</taxon>
        <taxon>Salpingoeca</taxon>
    </lineage>
</organism>
<dbReference type="InterPro" id="IPR051345">
    <property type="entry name" value="Importin_beta-like_NTR"/>
</dbReference>
<dbReference type="Pfam" id="PF08389">
    <property type="entry name" value="Xpo1"/>
    <property type="match status" value="1"/>
</dbReference>
<protein>
    <recommendedName>
        <fullName evidence="5">Importin N-terminal domain-containing protein</fullName>
    </recommendedName>
</protein>
<evidence type="ECO:0000256" key="3">
    <source>
        <dbReference type="ARBA" id="ARBA00022448"/>
    </source>
</evidence>
<dbReference type="STRING" id="946362.F2TW87"/>
<accession>F2TW87</accession>
<dbReference type="InterPro" id="IPR013598">
    <property type="entry name" value="Exportin-1/Importin-b-like"/>
</dbReference>
<dbReference type="Pfam" id="PF03810">
    <property type="entry name" value="IBN_N"/>
    <property type="match status" value="1"/>
</dbReference>
<comment type="similarity">
    <text evidence="2">Belongs to the importin beta family.</text>
</comment>
<dbReference type="PROSITE" id="PS50166">
    <property type="entry name" value="IMPORTIN_B_NT"/>
    <property type="match status" value="1"/>
</dbReference>